<feature type="domain" description="SH3b" evidence="1">
    <location>
        <begin position="29"/>
        <end position="93"/>
    </location>
</feature>
<dbReference type="RefSeq" id="WP_134014756.1">
    <property type="nucleotide sequence ID" value="NZ_SOBH01000003.1"/>
</dbReference>
<dbReference type="InterPro" id="IPR003646">
    <property type="entry name" value="SH3-like_bac-type"/>
</dbReference>
<evidence type="ECO:0000313" key="2">
    <source>
        <dbReference type="EMBL" id="TDT73630.1"/>
    </source>
</evidence>
<dbReference type="InterPro" id="IPR036028">
    <property type="entry name" value="SH3-like_dom_sf"/>
</dbReference>
<gene>
    <name evidence="2" type="ORF">BDE40_2403</name>
</gene>
<sequence length="226" mass="25068">MICRWYAFPVLLLLFGITSTTLAFAEPVLRFGTVSTTELNLRPLPETSNTPIARLKSGDVVAILKEKDGWLRVRTLVSQQTGWVSSRYISTTGGTAERERPATVVPRPTLRLPDPFSVRVTDFSCDEGIFDDGGYKGCSVEMSVSIEIPTLYAAFLKDSIDLRCSTTVKYRTQDGFIEQTSYESGYVYVSIYNGSGYDSVTMEHSFGLTFEPVVRARLGEASCDFS</sequence>
<dbReference type="Gene3D" id="2.30.30.40">
    <property type="entry name" value="SH3 Domains"/>
    <property type="match status" value="1"/>
</dbReference>
<dbReference type="Pfam" id="PF08239">
    <property type="entry name" value="SH3_3"/>
    <property type="match status" value="1"/>
</dbReference>
<name>A0A4R7LI14_9RHOB</name>
<dbReference type="EMBL" id="SOBH01000003">
    <property type="protein sequence ID" value="TDT73630.1"/>
    <property type="molecule type" value="Genomic_DNA"/>
</dbReference>
<dbReference type="AlphaFoldDB" id="A0A4R7LI14"/>
<keyword evidence="3" id="KW-1185">Reference proteome</keyword>
<organism evidence="2 3">
    <name type="scientific">Litoreibacter halocynthiae</name>
    <dbReference type="NCBI Taxonomy" id="1242689"/>
    <lineage>
        <taxon>Bacteria</taxon>
        <taxon>Pseudomonadati</taxon>
        <taxon>Pseudomonadota</taxon>
        <taxon>Alphaproteobacteria</taxon>
        <taxon>Rhodobacterales</taxon>
        <taxon>Roseobacteraceae</taxon>
        <taxon>Litoreibacter</taxon>
    </lineage>
</organism>
<dbReference type="OrthoDB" id="7433551at2"/>
<dbReference type="Proteomes" id="UP000294563">
    <property type="component" value="Unassembled WGS sequence"/>
</dbReference>
<evidence type="ECO:0000259" key="1">
    <source>
        <dbReference type="PROSITE" id="PS51781"/>
    </source>
</evidence>
<comment type="caution">
    <text evidence="2">The sequence shown here is derived from an EMBL/GenBank/DDBJ whole genome shotgun (WGS) entry which is preliminary data.</text>
</comment>
<accession>A0A4R7LI14</accession>
<protein>
    <submittedName>
        <fullName evidence="2">SH3 domain-containing protein</fullName>
    </submittedName>
</protein>
<proteinExistence type="predicted"/>
<dbReference type="PROSITE" id="PS51781">
    <property type="entry name" value="SH3B"/>
    <property type="match status" value="1"/>
</dbReference>
<reference evidence="2 3" key="1">
    <citation type="submission" date="2019-03" db="EMBL/GenBank/DDBJ databases">
        <title>Genomic Encyclopedia of Archaeal and Bacterial Type Strains, Phase II (KMG-II): from individual species to whole genera.</title>
        <authorList>
            <person name="Goeker M."/>
        </authorList>
    </citation>
    <scope>NUCLEOTIDE SEQUENCE [LARGE SCALE GENOMIC DNA]</scope>
    <source>
        <strain evidence="2 3">DSM 29467</strain>
    </source>
</reference>
<dbReference type="SUPFAM" id="SSF50044">
    <property type="entry name" value="SH3-domain"/>
    <property type="match status" value="1"/>
</dbReference>
<evidence type="ECO:0000313" key="3">
    <source>
        <dbReference type="Proteomes" id="UP000294563"/>
    </source>
</evidence>
<dbReference type="SMART" id="SM00287">
    <property type="entry name" value="SH3b"/>
    <property type="match status" value="1"/>
</dbReference>